<name>A0A2S6BUL8_9PEZI</name>
<dbReference type="EMBL" id="PNEN01001764">
    <property type="protein sequence ID" value="PPJ51178.1"/>
    <property type="molecule type" value="Genomic_DNA"/>
</dbReference>
<organism evidence="2 3">
    <name type="scientific">Cercospora berteroae</name>
    <dbReference type="NCBI Taxonomy" id="357750"/>
    <lineage>
        <taxon>Eukaryota</taxon>
        <taxon>Fungi</taxon>
        <taxon>Dikarya</taxon>
        <taxon>Ascomycota</taxon>
        <taxon>Pezizomycotina</taxon>
        <taxon>Dothideomycetes</taxon>
        <taxon>Dothideomycetidae</taxon>
        <taxon>Mycosphaerellales</taxon>
        <taxon>Mycosphaerellaceae</taxon>
        <taxon>Cercospora</taxon>
    </lineage>
</organism>
<proteinExistence type="predicted"/>
<sequence>MKDSDILELYNDLHEQHSECGERCDLFSTTPAVKVTKRVRQCVTEAFFEEGDVEWRDEHDERIAAWHRRVGSPTATSRGRFDEFSNVLTKHFGLQAWVSHVQESRELGYLDESVAHTTKAYLRLPRAASVTHDFELHFIDSEWSPRRQPTEAGFASELSIPQPISTKETRRFTRALKVLELAGPAKPKGADSMQGNKSMPSGTESSDTKGAPVNAELKPTLTLLIRNDDDEEY</sequence>
<evidence type="ECO:0000256" key="1">
    <source>
        <dbReference type="SAM" id="MobiDB-lite"/>
    </source>
</evidence>
<protein>
    <submittedName>
        <fullName evidence="2">Uncharacterized protein</fullName>
    </submittedName>
</protein>
<reference evidence="3" key="1">
    <citation type="journal article" date="2017" name="bioRxiv">
        <title>Conservation of a gene cluster reveals novel cercosporin biosynthetic mechanisms and extends production to the genus Colletotrichum.</title>
        <authorList>
            <person name="de Jonge R."/>
            <person name="Ebert M.K."/>
            <person name="Huitt-Roehl C.R."/>
            <person name="Pal P."/>
            <person name="Suttle J.C."/>
            <person name="Spanner R.E."/>
            <person name="Neubauer J.D."/>
            <person name="Jurick W.M.II."/>
            <person name="Stott K.A."/>
            <person name="Secor G.A."/>
            <person name="Thomma B.P.H.J."/>
            <person name="Van de Peer Y."/>
            <person name="Townsend C.A."/>
            <person name="Bolton M.D."/>
        </authorList>
    </citation>
    <scope>NUCLEOTIDE SEQUENCE [LARGE SCALE GENOMIC DNA]</scope>
    <source>
        <strain evidence="3">CBS538.71</strain>
    </source>
</reference>
<feature type="region of interest" description="Disordered" evidence="1">
    <location>
        <begin position="183"/>
        <end position="233"/>
    </location>
</feature>
<gene>
    <name evidence="2" type="ORF">CBER1_08536</name>
</gene>
<dbReference type="Proteomes" id="UP000237631">
    <property type="component" value="Unassembled WGS sequence"/>
</dbReference>
<keyword evidence="3" id="KW-1185">Reference proteome</keyword>
<dbReference type="AlphaFoldDB" id="A0A2S6BUL8"/>
<dbReference type="OrthoDB" id="3649027at2759"/>
<accession>A0A2S6BUL8</accession>
<evidence type="ECO:0000313" key="3">
    <source>
        <dbReference type="Proteomes" id="UP000237631"/>
    </source>
</evidence>
<comment type="caution">
    <text evidence="2">The sequence shown here is derived from an EMBL/GenBank/DDBJ whole genome shotgun (WGS) entry which is preliminary data.</text>
</comment>
<evidence type="ECO:0000313" key="2">
    <source>
        <dbReference type="EMBL" id="PPJ51178.1"/>
    </source>
</evidence>
<feature type="compositionally biased region" description="Polar residues" evidence="1">
    <location>
        <begin position="193"/>
        <end position="205"/>
    </location>
</feature>